<dbReference type="InterPro" id="IPR011013">
    <property type="entry name" value="Gal_mutarotase_sf_dom"/>
</dbReference>
<dbReference type="InterPro" id="IPR000322">
    <property type="entry name" value="Glyco_hydro_31_TIM"/>
</dbReference>
<protein>
    <recommendedName>
        <fullName evidence="9">Glucosidase II subunit alpha</fullName>
    </recommendedName>
</protein>
<dbReference type="EMBL" id="JANEYG010000009">
    <property type="protein sequence ID" value="KAJ8921709.1"/>
    <property type="molecule type" value="Genomic_DNA"/>
</dbReference>
<dbReference type="SUPFAM" id="SSF51011">
    <property type="entry name" value="Glycosyl hydrolase domain"/>
    <property type="match status" value="1"/>
</dbReference>
<dbReference type="Pfam" id="PF21365">
    <property type="entry name" value="Glyco_hydro_31_3rd"/>
    <property type="match status" value="1"/>
</dbReference>
<evidence type="ECO:0000259" key="11">
    <source>
        <dbReference type="Pfam" id="PF01055"/>
    </source>
</evidence>
<feature type="domain" description="Glycoside hydrolase family 31 TIM barrel" evidence="11">
    <location>
        <begin position="307"/>
        <end position="523"/>
    </location>
</feature>
<comment type="pathway">
    <text evidence="2">Glycan metabolism; N-glycan metabolism.</text>
</comment>
<dbReference type="GO" id="GO:0006491">
    <property type="term" value="P:N-glycan processing"/>
    <property type="evidence" value="ECO:0007669"/>
    <property type="project" value="TreeGrafter"/>
</dbReference>
<name>A0AAV8W5K3_9CUCU</name>
<dbReference type="Pfam" id="PF13802">
    <property type="entry name" value="Gal_mutarotas_2"/>
    <property type="match status" value="1"/>
</dbReference>
<dbReference type="InterPro" id="IPR013780">
    <property type="entry name" value="Glyco_hydro_b"/>
</dbReference>
<dbReference type="PANTHER" id="PTHR22762">
    <property type="entry name" value="ALPHA-GLUCOSIDASE"/>
    <property type="match status" value="1"/>
</dbReference>
<evidence type="ECO:0000256" key="4">
    <source>
        <dbReference type="ARBA" id="ARBA00022729"/>
    </source>
</evidence>
<dbReference type="CDD" id="cd06603">
    <property type="entry name" value="GH31_GANC_GANAB_alpha"/>
    <property type="match status" value="1"/>
</dbReference>
<dbReference type="GO" id="GO:0090599">
    <property type="term" value="F:alpha-glucosidase activity"/>
    <property type="evidence" value="ECO:0007669"/>
    <property type="project" value="UniProtKB-ARBA"/>
</dbReference>
<evidence type="ECO:0000256" key="10">
    <source>
        <dbReference type="RuleBase" id="RU361185"/>
    </source>
</evidence>
<dbReference type="Gene3D" id="2.60.40.1180">
    <property type="entry name" value="Golgi alpha-mannosidase II"/>
    <property type="match status" value="2"/>
</dbReference>
<evidence type="ECO:0000256" key="6">
    <source>
        <dbReference type="ARBA" id="ARBA00022824"/>
    </source>
</evidence>
<keyword evidence="4" id="KW-0732">Signal</keyword>
<dbReference type="Gene3D" id="3.20.20.80">
    <property type="entry name" value="Glycosidases"/>
    <property type="match status" value="2"/>
</dbReference>
<feature type="domain" description="Glycosyl hydrolase family 31 C-terminal" evidence="13">
    <location>
        <begin position="640"/>
        <end position="730"/>
    </location>
</feature>
<dbReference type="InterPro" id="IPR017853">
    <property type="entry name" value="GH"/>
</dbReference>
<keyword evidence="6" id="KW-0256">Endoplasmic reticulum</keyword>
<evidence type="ECO:0000256" key="3">
    <source>
        <dbReference type="ARBA" id="ARBA00007806"/>
    </source>
</evidence>
<dbReference type="CDD" id="cd14752">
    <property type="entry name" value="GH31_N"/>
    <property type="match status" value="1"/>
</dbReference>
<organism evidence="14 15">
    <name type="scientific">Exocentrus adspersus</name>
    <dbReference type="NCBI Taxonomy" id="1586481"/>
    <lineage>
        <taxon>Eukaryota</taxon>
        <taxon>Metazoa</taxon>
        <taxon>Ecdysozoa</taxon>
        <taxon>Arthropoda</taxon>
        <taxon>Hexapoda</taxon>
        <taxon>Insecta</taxon>
        <taxon>Pterygota</taxon>
        <taxon>Neoptera</taxon>
        <taxon>Endopterygota</taxon>
        <taxon>Coleoptera</taxon>
        <taxon>Polyphaga</taxon>
        <taxon>Cucujiformia</taxon>
        <taxon>Chrysomeloidea</taxon>
        <taxon>Cerambycidae</taxon>
        <taxon>Lamiinae</taxon>
        <taxon>Acanthocinini</taxon>
        <taxon>Exocentrus</taxon>
    </lineage>
</organism>
<comment type="subcellular location">
    <subcellularLocation>
        <location evidence="1">Endoplasmic reticulum</location>
    </subcellularLocation>
</comment>
<keyword evidence="15" id="KW-1185">Reference proteome</keyword>
<evidence type="ECO:0000256" key="7">
    <source>
        <dbReference type="ARBA" id="ARBA00023180"/>
    </source>
</evidence>
<dbReference type="InterPro" id="IPR025887">
    <property type="entry name" value="Glyco_hydro_31_N_dom"/>
</dbReference>
<evidence type="ECO:0000313" key="15">
    <source>
        <dbReference type="Proteomes" id="UP001159042"/>
    </source>
</evidence>
<evidence type="ECO:0000259" key="13">
    <source>
        <dbReference type="Pfam" id="PF21365"/>
    </source>
</evidence>
<evidence type="ECO:0000259" key="12">
    <source>
        <dbReference type="Pfam" id="PF13802"/>
    </source>
</evidence>
<reference evidence="14 15" key="1">
    <citation type="journal article" date="2023" name="Insect Mol. Biol.">
        <title>Genome sequencing provides insights into the evolution of gene families encoding plant cell wall-degrading enzymes in longhorned beetles.</title>
        <authorList>
            <person name="Shin N.R."/>
            <person name="Okamura Y."/>
            <person name="Kirsch R."/>
            <person name="Pauchet Y."/>
        </authorList>
    </citation>
    <scope>NUCLEOTIDE SEQUENCE [LARGE SCALE GENOMIC DNA]</scope>
    <source>
        <strain evidence="14">EAD_L_NR</strain>
    </source>
</reference>
<feature type="domain" description="Glycoside hydrolase family 31 TIM barrel" evidence="11">
    <location>
        <begin position="588"/>
        <end position="632"/>
    </location>
</feature>
<dbReference type="SUPFAM" id="SSF74650">
    <property type="entry name" value="Galactose mutarotase-like"/>
    <property type="match status" value="1"/>
</dbReference>
<dbReference type="Proteomes" id="UP001159042">
    <property type="component" value="Unassembled WGS sequence"/>
</dbReference>
<proteinExistence type="inferred from homology"/>
<evidence type="ECO:0000256" key="1">
    <source>
        <dbReference type="ARBA" id="ARBA00004240"/>
    </source>
</evidence>
<keyword evidence="7" id="KW-0325">Glycoprotein</keyword>
<accession>A0AAV8W5K3</accession>
<dbReference type="GO" id="GO:0030246">
    <property type="term" value="F:carbohydrate binding"/>
    <property type="evidence" value="ECO:0007669"/>
    <property type="project" value="InterPro"/>
</dbReference>
<dbReference type="Gene3D" id="2.60.40.1760">
    <property type="entry name" value="glycosyl hydrolase (family 31)"/>
    <property type="match status" value="1"/>
</dbReference>
<gene>
    <name evidence="14" type="ORF">NQ315_010619</name>
</gene>
<evidence type="ECO:0000313" key="14">
    <source>
        <dbReference type="EMBL" id="KAJ8921709.1"/>
    </source>
</evidence>
<dbReference type="GO" id="GO:0005975">
    <property type="term" value="P:carbohydrate metabolic process"/>
    <property type="evidence" value="ECO:0007669"/>
    <property type="project" value="InterPro"/>
</dbReference>
<comment type="similarity">
    <text evidence="3 10">Belongs to the glycosyl hydrolase 31 family.</text>
</comment>
<dbReference type="Pfam" id="PF01055">
    <property type="entry name" value="Glyco_hydro_31_2nd"/>
    <property type="match status" value="2"/>
</dbReference>
<dbReference type="SUPFAM" id="SSF51445">
    <property type="entry name" value="(Trans)glycosidases"/>
    <property type="match status" value="1"/>
</dbReference>
<evidence type="ECO:0000256" key="2">
    <source>
        <dbReference type="ARBA" id="ARBA00004833"/>
    </source>
</evidence>
<sequence length="879" mass="101126">MSNPFSKLLRFSRIEMNLKLIILTGGLTLLLATAVKCWYKCREQKFCDQLRNRTASNFMLKLSSKLSRSLIGKLVNKDTNKHFDFFLTALAGGKFSIYINDPINPRRQVNDSLSDMPVETDMVVNVNPLDVGELVLVEFEDIKINLFTDPFNLTVHRDGKAVIKVNSGQLLTFEEDPGTAIALDFAFPQALRAYGLPEHADNLALKTTTTKGSEPYRLYNIDRYGYEVHSTQALYGSIPVLFGPGVQISAGIFWLNSAQTFVDITNNEDGVDSYFMSESGALEAYILTGPTLRDCVKQYANLTGVAPLPPMFSLGHHQSRYSYMSQQEILDVCNKFDANKFPLDVIWMDIDYTNKKMYFTWDPKSFPNPDSMLNSLNRQGRKAVAIIDPHIKRERGYFVFEECESKGYFVKNPNGTSYRASCWPGLSSWIDFLNPEALTYYSTLISDFTKRKNLHIWNDMNEPSIFEVKEQAMDGNCVHYEGWRHRDVHNQYGFYQTIGTYQGLMERGNNKLRPFILTRSFFCWISKICGSLDWGQCSFMGTSEDFHTYDIDRGPMCSYLDLELTLGALLTTLMKNCFKDGIRLVLGTPFFRAHSDTKTKRREPYLFDNKVQIVIRKALQQRYKHLVYWYTLFWEHYSTGEPVVRSLSYQYPTDINTLDIDNEFLIGNDILVHPITDESSTNVTVYLPGGKLEIWYNIDCFNNTYRGVGLYTFPVTLDTVPVFYRGGSIIPTKQTTRSTSVYMKTDPITLLVFLDKNNNASGNIYDDDQVSFDYLKSKYTYVKFIFKNNTLYNEIINNDASYGQETIINCINIYGMNSTIRQAQIATNRDNGQKQSEQNIFQNMFVRDVALQNNAIVIDKLHLDIRYEFEIKFMENISE</sequence>
<dbReference type="InterPro" id="IPR048395">
    <property type="entry name" value="Glyco_hydro_31_C"/>
</dbReference>
<feature type="domain" description="Glycoside hydrolase family 31 N-terminal" evidence="12">
    <location>
        <begin position="133"/>
        <end position="263"/>
    </location>
</feature>
<keyword evidence="5 10" id="KW-0378">Hydrolase</keyword>
<comment type="caution">
    <text evidence="14">The sequence shown here is derived from an EMBL/GenBank/DDBJ whole genome shotgun (WGS) entry which is preliminary data.</text>
</comment>
<evidence type="ECO:0000256" key="5">
    <source>
        <dbReference type="ARBA" id="ARBA00022801"/>
    </source>
</evidence>
<keyword evidence="8 10" id="KW-0326">Glycosidase</keyword>
<dbReference type="PANTHER" id="PTHR22762:SF54">
    <property type="entry name" value="BCDNA.GH04962"/>
    <property type="match status" value="1"/>
</dbReference>
<evidence type="ECO:0000256" key="8">
    <source>
        <dbReference type="ARBA" id="ARBA00023295"/>
    </source>
</evidence>
<dbReference type="AlphaFoldDB" id="A0AAV8W5K3"/>
<evidence type="ECO:0000256" key="9">
    <source>
        <dbReference type="ARBA" id="ARBA00042895"/>
    </source>
</evidence>
<dbReference type="GO" id="GO:0005783">
    <property type="term" value="C:endoplasmic reticulum"/>
    <property type="evidence" value="ECO:0007669"/>
    <property type="project" value="UniProtKB-SubCell"/>
</dbReference>